<comment type="caution">
    <text evidence="11">The sequence shown here is derived from an EMBL/GenBank/DDBJ whole genome shotgun (WGS) entry which is preliminary data.</text>
</comment>
<evidence type="ECO:0000256" key="2">
    <source>
        <dbReference type="ARBA" id="ARBA00012438"/>
    </source>
</evidence>
<feature type="transmembrane region" description="Helical" evidence="9">
    <location>
        <begin position="108"/>
        <end position="129"/>
    </location>
</feature>
<keyword evidence="9" id="KW-0472">Membrane</keyword>
<feature type="transmembrane region" description="Helical" evidence="9">
    <location>
        <begin position="69"/>
        <end position="96"/>
    </location>
</feature>
<dbReference type="GO" id="GO:0000155">
    <property type="term" value="F:phosphorelay sensor kinase activity"/>
    <property type="evidence" value="ECO:0007669"/>
    <property type="project" value="InterPro"/>
</dbReference>
<feature type="transmembrane region" description="Helical" evidence="9">
    <location>
        <begin position="141"/>
        <end position="162"/>
    </location>
</feature>
<keyword evidence="8" id="KW-0902">Two-component regulatory system</keyword>
<dbReference type="PANTHER" id="PTHR24421">
    <property type="entry name" value="NITRATE/NITRITE SENSOR PROTEIN NARX-RELATED"/>
    <property type="match status" value="1"/>
</dbReference>
<evidence type="ECO:0000313" key="11">
    <source>
        <dbReference type="EMBL" id="EYR62513.1"/>
    </source>
</evidence>
<keyword evidence="9" id="KW-1133">Transmembrane helix</keyword>
<evidence type="ECO:0000256" key="8">
    <source>
        <dbReference type="ARBA" id="ARBA00023012"/>
    </source>
</evidence>
<dbReference type="InterPro" id="IPR055558">
    <property type="entry name" value="DUF7134"/>
</dbReference>
<evidence type="ECO:0000256" key="5">
    <source>
        <dbReference type="ARBA" id="ARBA00022741"/>
    </source>
</evidence>
<keyword evidence="3" id="KW-0597">Phosphoprotein</keyword>
<comment type="catalytic activity">
    <reaction evidence="1">
        <text>ATP + protein L-histidine = ADP + protein N-phospho-L-histidine.</text>
        <dbReference type="EC" id="2.7.13.3"/>
    </reaction>
</comment>
<evidence type="ECO:0000256" key="9">
    <source>
        <dbReference type="SAM" id="Phobius"/>
    </source>
</evidence>
<dbReference type="InterPro" id="IPR003594">
    <property type="entry name" value="HATPase_dom"/>
</dbReference>
<dbReference type="SMART" id="SM00387">
    <property type="entry name" value="HATPase_c"/>
    <property type="match status" value="1"/>
</dbReference>
<dbReference type="PANTHER" id="PTHR24421:SF10">
    <property type="entry name" value="NITRATE_NITRITE SENSOR PROTEIN NARQ"/>
    <property type="match status" value="1"/>
</dbReference>
<evidence type="ECO:0000256" key="4">
    <source>
        <dbReference type="ARBA" id="ARBA00022679"/>
    </source>
</evidence>
<dbReference type="CDD" id="cd16917">
    <property type="entry name" value="HATPase_UhpB-NarQ-NarX-like"/>
    <property type="match status" value="1"/>
</dbReference>
<dbReference type="EC" id="2.7.13.3" evidence="2"/>
<evidence type="ECO:0000259" key="10">
    <source>
        <dbReference type="SMART" id="SM00387"/>
    </source>
</evidence>
<accession>A0A021VN31</accession>
<dbReference type="RefSeq" id="WP_034227820.1">
    <property type="nucleotide sequence ID" value="NZ_AXCW01000224.1"/>
</dbReference>
<dbReference type="Gene3D" id="3.30.565.10">
    <property type="entry name" value="Histidine kinase-like ATPase, C-terminal domain"/>
    <property type="match status" value="1"/>
</dbReference>
<feature type="transmembrane region" description="Helical" evidence="9">
    <location>
        <begin position="20"/>
        <end position="41"/>
    </location>
</feature>
<keyword evidence="12" id="KW-1185">Reference proteome</keyword>
<keyword evidence="7" id="KW-0067">ATP-binding</keyword>
<feature type="domain" description="Histidine kinase/HSP90-like ATPase" evidence="10">
    <location>
        <begin position="313"/>
        <end position="406"/>
    </location>
</feature>
<dbReference type="InterPro" id="IPR050482">
    <property type="entry name" value="Sensor_HK_TwoCompSys"/>
</dbReference>
<dbReference type="Proteomes" id="UP000019753">
    <property type="component" value="Unassembled WGS sequence"/>
</dbReference>
<dbReference type="Pfam" id="PF23539">
    <property type="entry name" value="DUF7134"/>
    <property type="match status" value="1"/>
</dbReference>
<dbReference type="GO" id="GO:0046983">
    <property type="term" value="F:protein dimerization activity"/>
    <property type="evidence" value="ECO:0007669"/>
    <property type="project" value="InterPro"/>
</dbReference>
<dbReference type="Gene3D" id="1.20.5.1930">
    <property type="match status" value="1"/>
</dbReference>
<gene>
    <name evidence="11" type="ORF">N866_07865</name>
</gene>
<dbReference type="GO" id="GO:0005524">
    <property type="term" value="F:ATP binding"/>
    <property type="evidence" value="ECO:0007669"/>
    <property type="project" value="UniProtKB-KW"/>
</dbReference>
<evidence type="ECO:0000313" key="12">
    <source>
        <dbReference type="Proteomes" id="UP000019753"/>
    </source>
</evidence>
<dbReference type="Pfam" id="PF07730">
    <property type="entry name" value="HisKA_3"/>
    <property type="match status" value="1"/>
</dbReference>
<feature type="transmembrane region" description="Helical" evidence="9">
    <location>
        <begin position="46"/>
        <end position="63"/>
    </location>
</feature>
<evidence type="ECO:0000256" key="6">
    <source>
        <dbReference type="ARBA" id="ARBA00022777"/>
    </source>
</evidence>
<dbReference type="InterPro" id="IPR036890">
    <property type="entry name" value="HATPase_C_sf"/>
</dbReference>
<reference evidence="11 12" key="1">
    <citation type="submission" date="2014-01" db="EMBL/GenBank/DDBJ databases">
        <title>Actinotalea ferrariae CF5-4.</title>
        <authorList>
            <person name="Chen F."/>
            <person name="Li Y."/>
            <person name="Wang G."/>
        </authorList>
    </citation>
    <scope>NUCLEOTIDE SEQUENCE [LARGE SCALE GENOMIC DNA]</scope>
    <source>
        <strain evidence="11 12">CF5-4</strain>
    </source>
</reference>
<keyword evidence="4" id="KW-0808">Transferase</keyword>
<evidence type="ECO:0000256" key="1">
    <source>
        <dbReference type="ARBA" id="ARBA00000085"/>
    </source>
</evidence>
<proteinExistence type="predicted"/>
<dbReference type="AlphaFoldDB" id="A0A021VN31"/>
<organism evidence="11 12">
    <name type="scientific">Actinotalea ferrariae CF5-4</name>
    <dbReference type="NCBI Taxonomy" id="948458"/>
    <lineage>
        <taxon>Bacteria</taxon>
        <taxon>Bacillati</taxon>
        <taxon>Actinomycetota</taxon>
        <taxon>Actinomycetes</taxon>
        <taxon>Micrococcales</taxon>
        <taxon>Cellulomonadaceae</taxon>
        <taxon>Actinotalea</taxon>
    </lineage>
</organism>
<keyword evidence="6 11" id="KW-0418">Kinase</keyword>
<name>A0A021VN31_9CELL</name>
<sequence length="412" mass="43214">MRWWERVSAWDEEHRLAVDALTAAGLLLVVVPASAGMLGVLDQRPVAIASGVVMSVAVAWRRVRPALSAAVVFTAALVHLLLGLFVVFPADLLVLLALYSVTVHGPVWAYRTAFGGTIVGAGLVGLVLVADLGPFVQDVTAAAIVSFIVLLTSSTVFAYGLVRRARRQSIDALVDRAARLEVERDQQAQIATAAERARIAREMHDIVAHSLSVIIAQADGGRYAAEQDPTAAQRSLTTIAETGRAALGDMRRLLGVLRSGADAPGSVASPDRRPELAPQPGVDDIAHLVRQVRASGADVSLARLGTPRPLPPGTGLTVYRIAQESLTNVLKHAGPDVTVTVLLQWREGSLVLEVTDDGRGAAAATDGAGQGVVGMRERAAMLSGTLAVGPRPGGGYRVRAEIPVPARQEASA</sequence>
<evidence type="ECO:0000256" key="7">
    <source>
        <dbReference type="ARBA" id="ARBA00022840"/>
    </source>
</evidence>
<dbReference type="EMBL" id="AXCW01000224">
    <property type="protein sequence ID" value="EYR62513.1"/>
    <property type="molecule type" value="Genomic_DNA"/>
</dbReference>
<keyword evidence="9" id="KW-0812">Transmembrane</keyword>
<protein>
    <recommendedName>
        <fullName evidence="2">histidine kinase</fullName>
        <ecNumber evidence="2">2.7.13.3</ecNumber>
    </recommendedName>
</protein>
<keyword evidence="5" id="KW-0547">Nucleotide-binding</keyword>
<dbReference type="Pfam" id="PF02518">
    <property type="entry name" value="HATPase_c"/>
    <property type="match status" value="1"/>
</dbReference>
<dbReference type="GO" id="GO:0016020">
    <property type="term" value="C:membrane"/>
    <property type="evidence" value="ECO:0007669"/>
    <property type="project" value="InterPro"/>
</dbReference>
<evidence type="ECO:0000256" key="3">
    <source>
        <dbReference type="ARBA" id="ARBA00022553"/>
    </source>
</evidence>
<dbReference type="OrthoDB" id="227596at2"/>
<dbReference type="SUPFAM" id="SSF55874">
    <property type="entry name" value="ATPase domain of HSP90 chaperone/DNA topoisomerase II/histidine kinase"/>
    <property type="match status" value="1"/>
</dbReference>
<dbReference type="InterPro" id="IPR011712">
    <property type="entry name" value="Sig_transdc_His_kin_sub3_dim/P"/>
</dbReference>